<name>A0A1E5UBQ7_9FLAO</name>
<feature type="compositionally biased region" description="Polar residues" evidence="1">
    <location>
        <begin position="46"/>
        <end position="64"/>
    </location>
</feature>
<sequence length="301" mass="35634">MRKFYFLLAAFIALEFSAQEAGKAGELLKNEASKTETSAKKEVFGRNNSQDKSSVFRNDNGFRNSTEKSRPNYNWNQNYAYGYAEVFLRIPEQGYFSIEIGDQKISNASGKFRFFDLTPGNNVISIYERNFLVYRTRINIKNNTRLVLDYFTHQGLYLLGTYNLRNNYGNVWNDTWNSPYGNGNGNSWDPYDDYQNDYGYGDAYGNVMSDREFSSFLQMLKKQSFDDRRLDFLKSQLNRTDFNTRQIKSIMKEFSFDKNRLEFAKMAYRNCVDKRNYFELYDAFDFESYARELNKFVQNQR</sequence>
<dbReference type="RefSeq" id="WP_083250201.1">
    <property type="nucleotide sequence ID" value="NZ_CP034157.1"/>
</dbReference>
<reference evidence="3 4" key="1">
    <citation type="submission" date="2016-09" db="EMBL/GenBank/DDBJ databases">
        <authorList>
            <person name="Capua I."/>
            <person name="De Benedictis P."/>
            <person name="Joannis T."/>
            <person name="Lombin L.H."/>
            <person name="Cattoli G."/>
        </authorList>
    </citation>
    <scope>NUCLEOTIDE SEQUENCE [LARGE SCALE GENOMIC DNA]</scope>
    <source>
        <strain evidence="3 4">NRS-1</strain>
    </source>
</reference>
<evidence type="ECO:0000259" key="2">
    <source>
        <dbReference type="Pfam" id="PF14771"/>
    </source>
</evidence>
<protein>
    <recommendedName>
        <fullName evidence="2">DUF4476 domain-containing protein</fullName>
    </recommendedName>
</protein>
<dbReference type="STRING" id="237258.SAMN04489756_105141"/>
<accession>A0A1E5UBQ7</accession>
<dbReference type="Pfam" id="PF14771">
    <property type="entry name" value="DUF4476"/>
    <property type="match status" value="1"/>
</dbReference>
<dbReference type="InterPro" id="IPR028011">
    <property type="entry name" value="DUF4476"/>
</dbReference>
<gene>
    <name evidence="3" type="ORF">BHF72_0713</name>
</gene>
<keyword evidence="4" id="KW-1185">Reference proteome</keyword>
<organism evidence="3 4">
    <name type="scientific">Cloacibacterium normanense</name>
    <dbReference type="NCBI Taxonomy" id="237258"/>
    <lineage>
        <taxon>Bacteria</taxon>
        <taxon>Pseudomonadati</taxon>
        <taxon>Bacteroidota</taxon>
        <taxon>Flavobacteriia</taxon>
        <taxon>Flavobacteriales</taxon>
        <taxon>Weeksellaceae</taxon>
    </lineage>
</organism>
<dbReference type="KEGG" id="cnr:EB819_10535"/>
<feature type="region of interest" description="Disordered" evidence="1">
    <location>
        <begin position="38"/>
        <end position="68"/>
    </location>
</feature>
<dbReference type="OrthoDB" id="1033069at2"/>
<evidence type="ECO:0000313" key="3">
    <source>
        <dbReference type="EMBL" id="OEL10349.1"/>
    </source>
</evidence>
<proteinExistence type="predicted"/>
<feature type="domain" description="DUF4476" evidence="2">
    <location>
        <begin position="207"/>
        <end position="296"/>
    </location>
</feature>
<dbReference type="Proteomes" id="UP000095601">
    <property type="component" value="Unassembled WGS sequence"/>
</dbReference>
<evidence type="ECO:0000256" key="1">
    <source>
        <dbReference type="SAM" id="MobiDB-lite"/>
    </source>
</evidence>
<dbReference type="AlphaFoldDB" id="A0A1E5UBQ7"/>
<dbReference type="EMBL" id="MKGI01000078">
    <property type="protein sequence ID" value="OEL10349.1"/>
    <property type="molecule type" value="Genomic_DNA"/>
</dbReference>
<dbReference type="PATRIC" id="fig|237258.4.peg.893"/>
<comment type="caution">
    <text evidence="3">The sequence shown here is derived from an EMBL/GenBank/DDBJ whole genome shotgun (WGS) entry which is preliminary data.</text>
</comment>
<evidence type="ECO:0000313" key="4">
    <source>
        <dbReference type="Proteomes" id="UP000095601"/>
    </source>
</evidence>